<dbReference type="PANTHER" id="PTHR10151:SF120">
    <property type="entry name" value="BIS(5'-ADENOSYL)-TRIPHOSPHATASE"/>
    <property type="match status" value="1"/>
</dbReference>
<reference evidence="1" key="1">
    <citation type="submission" date="2014-05" db="EMBL/GenBank/DDBJ databases">
        <title>Key roles for freshwater Actinobacteria revealed by deep metagenomic sequencing.</title>
        <authorList>
            <person name="Ghai R."/>
            <person name="Mizuno C.M."/>
            <person name="Picazo A."/>
            <person name="Camacho A."/>
            <person name="Rodriguez-Valera F."/>
        </authorList>
    </citation>
    <scope>NUCLEOTIDE SEQUENCE</scope>
</reference>
<dbReference type="Pfam" id="PF01663">
    <property type="entry name" value="Phosphodiest"/>
    <property type="match status" value="1"/>
</dbReference>
<dbReference type="InterPro" id="IPR017850">
    <property type="entry name" value="Alkaline_phosphatase_core_sf"/>
</dbReference>
<dbReference type="AlphaFoldDB" id="A0A094Q8W2"/>
<dbReference type="InterPro" id="IPR002591">
    <property type="entry name" value="Phosphodiest/P_Trfase"/>
</dbReference>
<sequence>MHLADITPSIFASLGLRGTNDRLGIEQSPSGRELLFLIDGLGADVIETYRQLIPTISALTVHAKVRTPFPSTTATSLATLMTGELPGTHGMLGYTVRVPRSGGRILNALKWDERVDPMTWQPLPTLFEQAVRENIAVTHVAAKRYELTGFTQAVFRGATYSGANIASDLIEKTVAGLQATPSFLYLYVNDLDSAGHSDGVGSDKWIAALVGIDSFLADLLPRLPKGTRLWLTADHGMINVQEKIILGVDNELLYGVHTVAGEPRARHIYLEDALDSQSAREDIAGRWRSFFGANALVHTREEAIASALFGDVVSADASDRMGDLIAIPYGGLVLLDKERADKEGSMVGHHGGLSEIESTVSLLTRTV</sequence>
<evidence type="ECO:0008006" key="2">
    <source>
        <dbReference type="Google" id="ProtNLM"/>
    </source>
</evidence>
<protein>
    <recommendedName>
        <fullName evidence="2">PglZ domain-containing protein</fullName>
    </recommendedName>
</protein>
<dbReference type="Gene3D" id="3.40.720.10">
    <property type="entry name" value="Alkaline Phosphatase, subunit A"/>
    <property type="match status" value="1"/>
</dbReference>
<accession>A0A094Q8W2</accession>
<gene>
    <name evidence="1" type="ORF">GM50_4045</name>
</gene>
<organism evidence="1">
    <name type="scientific">freshwater metagenome</name>
    <dbReference type="NCBI Taxonomy" id="449393"/>
    <lineage>
        <taxon>unclassified sequences</taxon>
        <taxon>metagenomes</taxon>
        <taxon>ecological metagenomes</taxon>
    </lineage>
</organism>
<dbReference type="GO" id="GO:0016787">
    <property type="term" value="F:hydrolase activity"/>
    <property type="evidence" value="ECO:0007669"/>
    <property type="project" value="UniProtKB-ARBA"/>
</dbReference>
<comment type="caution">
    <text evidence="1">The sequence shown here is derived from an EMBL/GenBank/DDBJ whole genome shotgun (WGS) entry which is preliminary data.</text>
</comment>
<dbReference type="SUPFAM" id="SSF53649">
    <property type="entry name" value="Alkaline phosphatase-like"/>
    <property type="match status" value="1"/>
</dbReference>
<proteinExistence type="predicted"/>
<name>A0A094Q8W2_9ZZZZ</name>
<evidence type="ECO:0000313" key="1">
    <source>
        <dbReference type="EMBL" id="KGA19827.1"/>
    </source>
</evidence>
<dbReference type="EMBL" id="JNSK01000008">
    <property type="protein sequence ID" value="KGA19827.1"/>
    <property type="molecule type" value="Genomic_DNA"/>
</dbReference>
<dbReference type="PANTHER" id="PTHR10151">
    <property type="entry name" value="ECTONUCLEOTIDE PYROPHOSPHATASE/PHOSPHODIESTERASE"/>
    <property type="match status" value="1"/>
</dbReference>